<name>A0A1I2LS72_9GAMM</name>
<dbReference type="GO" id="GO:0006351">
    <property type="term" value="P:DNA-templated transcription"/>
    <property type="evidence" value="ECO:0007669"/>
    <property type="project" value="TreeGrafter"/>
</dbReference>
<dbReference type="GO" id="GO:0003700">
    <property type="term" value="F:DNA-binding transcription factor activity"/>
    <property type="evidence" value="ECO:0007669"/>
    <property type="project" value="InterPro"/>
</dbReference>
<evidence type="ECO:0000256" key="4">
    <source>
        <dbReference type="ARBA" id="ARBA00023163"/>
    </source>
</evidence>
<dbReference type="FunFam" id="1.10.10.10:FF:000001">
    <property type="entry name" value="LysR family transcriptional regulator"/>
    <property type="match status" value="1"/>
</dbReference>
<proteinExistence type="inferred from homology"/>
<dbReference type="Pfam" id="PF03466">
    <property type="entry name" value="LysR_substrate"/>
    <property type="match status" value="1"/>
</dbReference>
<dbReference type="Proteomes" id="UP000198623">
    <property type="component" value="Unassembled WGS sequence"/>
</dbReference>
<dbReference type="EMBL" id="FOOU01000001">
    <property type="protein sequence ID" value="SFF81279.1"/>
    <property type="molecule type" value="Genomic_DNA"/>
</dbReference>
<reference evidence="7" key="1">
    <citation type="submission" date="2016-10" db="EMBL/GenBank/DDBJ databases">
        <authorList>
            <person name="Varghese N."/>
            <person name="Submissions S."/>
        </authorList>
    </citation>
    <scope>NUCLEOTIDE SEQUENCE [LARGE SCALE GENOMIC DNA]</scope>
    <source>
        <strain evidence="7">CGMCC 1.10971</strain>
    </source>
</reference>
<gene>
    <name evidence="6" type="ORF">SAMN05216175_101177</name>
</gene>
<evidence type="ECO:0000256" key="2">
    <source>
        <dbReference type="ARBA" id="ARBA00023015"/>
    </source>
</evidence>
<accession>A0A1I2LS72</accession>
<dbReference type="Gene3D" id="3.40.190.290">
    <property type="match status" value="1"/>
</dbReference>
<dbReference type="PANTHER" id="PTHR30537:SF3">
    <property type="entry name" value="TRANSCRIPTIONAL REGULATORY PROTEIN"/>
    <property type="match status" value="1"/>
</dbReference>
<keyword evidence="7" id="KW-1185">Reference proteome</keyword>
<dbReference type="GO" id="GO:0043565">
    <property type="term" value="F:sequence-specific DNA binding"/>
    <property type="evidence" value="ECO:0007669"/>
    <property type="project" value="TreeGrafter"/>
</dbReference>
<dbReference type="SUPFAM" id="SSF46785">
    <property type="entry name" value="Winged helix' DNA-binding domain"/>
    <property type="match status" value="1"/>
</dbReference>
<keyword evidence="4" id="KW-0804">Transcription</keyword>
<keyword evidence="2" id="KW-0805">Transcription regulation</keyword>
<dbReference type="InterPro" id="IPR036390">
    <property type="entry name" value="WH_DNA-bd_sf"/>
</dbReference>
<dbReference type="AlphaFoldDB" id="A0A1I2LS72"/>
<dbReference type="InterPro" id="IPR058163">
    <property type="entry name" value="LysR-type_TF_proteobact-type"/>
</dbReference>
<evidence type="ECO:0000259" key="5">
    <source>
        <dbReference type="PROSITE" id="PS50931"/>
    </source>
</evidence>
<dbReference type="Gene3D" id="1.10.10.10">
    <property type="entry name" value="Winged helix-like DNA-binding domain superfamily/Winged helix DNA-binding domain"/>
    <property type="match status" value="1"/>
</dbReference>
<dbReference type="PROSITE" id="PS50931">
    <property type="entry name" value="HTH_LYSR"/>
    <property type="match status" value="1"/>
</dbReference>
<evidence type="ECO:0000256" key="1">
    <source>
        <dbReference type="ARBA" id="ARBA00009437"/>
    </source>
</evidence>
<dbReference type="InterPro" id="IPR036388">
    <property type="entry name" value="WH-like_DNA-bd_sf"/>
</dbReference>
<evidence type="ECO:0000313" key="7">
    <source>
        <dbReference type="Proteomes" id="UP000198623"/>
    </source>
</evidence>
<sequence>MNWDDLKVFLEVARTEKLSQASKRLGIDASTVSRRLHRLEDQLATQLFDRSAEGHSLTEHGQLLLQTARDMDQRAQAANEILQGKNLENQGKVRLGVTEAFGNDFIAPELVQFCQQYPQIIIDLLPLQRFVKWSHQEVDIAVTIEKPPNTSLVVAKLCDYRLTMYASRDYLARSKEINVVEDIYHHPLIGYVDDLVFSDQLSYLERLLPNSNPCFRSTSVVTQSIAVREGLGLAILPCFLARRHPDLIPVLAQQTSIVRTFWIAVHPEQKKLARVNKVWQHLKNHAAMNASVLM</sequence>
<dbReference type="PANTHER" id="PTHR30537">
    <property type="entry name" value="HTH-TYPE TRANSCRIPTIONAL REGULATOR"/>
    <property type="match status" value="1"/>
</dbReference>
<dbReference type="SUPFAM" id="SSF53850">
    <property type="entry name" value="Periplasmic binding protein-like II"/>
    <property type="match status" value="1"/>
</dbReference>
<comment type="similarity">
    <text evidence="1">Belongs to the LysR transcriptional regulatory family.</text>
</comment>
<dbReference type="STRING" id="1045558.SAMN05216175_101177"/>
<dbReference type="InterPro" id="IPR000847">
    <property type="entry name" value="LysR_HTH_N"/>
</dbReference>
<evidence type="ECO:0000313" key="6">
    <source>
        <dbReference type="EMBL" id="SFF81279.1"/>
    </source>
</evidence>
<dbReference type="InterPro" id="IPR005119">
    <property type="entry name" value="LysR_subst-bd"/>
</dbReference>
<dbReference type="Pfam" id="PF00126">
    <property type="entry name" value="HTH_1"/>
    <property type="match status" value="1"/>
</dbReference>
<dbReference type="RefSeq" id="WP_177201056.1">
    <property type="nucleotide sequence ID" value="NZ_FOOU01000001.1"/>
</dbReference>
<feature type="domain" description="HTH lysR-type" evidence="5">
    <location>
        <begin position="1"/>
        <end position="58"/>
    </location>
</feature>
<organism evidence="6 7">
    <name type="scientific">Neptunomonas qingdaonensis</name>
    <dbReference type="NCBI Taxonomy" id="1045558"/>
    <lineage>
        <taxon>Bacteria</taxon>
        <taxon>Pseudomonadati</taxon>
        <taxon>Pseudomonadota</taxon>
        <taxon>Gammaproteobacteria</taxon>
        <taxon>Oceanospirillales</taxon>
        <taxon>Oceanospirillaceae</taxon>
        <taxon>Neptunomonas</taxon>
    </lineage>
</organism>
<protein>
    <submittedName>
        <fullName evidence="6">DNA-binding transcriptional regulator, LysR family</fullName>
    </submittedName>
</protein>
<keyword evidence="3 6" id="KW-0238">DNA-binding</keyword>
<evidence type="ECO:0000256" key="3">
    <source>
        <dbReference type="ARBA" id="ARBA00023125"/>
    </source>
</evidence>